<dbReference type="RefSeq" id="WP_377864296.1">
    <property type="nucleotide sequence ID" value="NZ_JBHMDS010000040.1"/>
</dbReference>
<feature type="region of interest" description="Disordered" evidence="1">
    <location>
        <begin position="1"/>
        <end position="20"/>
    </location>
</feature>
<comment type="caution">
    <text evidence="2">The sequence shown here is derived from an EMBL/GenBank/DDBJ whole genome shotgun (WGS) entry which is preliminary data.</text>
</comment>
<evidence type="ECO:0000256" key="1">
    <source>
        <dbReference type="SAM" id="MobiDB-lite"/>
    </source>
</evidence>
<dbReference type="Proteomes" id="UP000536262">
    <property type="component" value="Unassembled WGS sequence"/>
</dbReference>
<gene>
    <name evidence="2" type="ORF">GGR00_004319</name>
</gene>
<feature type="region of interest" description="Disordered" evidence="1">
    <location>
        <begin position="137"/>
        <end position="157"/>
    </location>
</feature>
<evidence type="ECO:0000313" key="3">
    <source>
        <dbReference type="Proteomes" id="UP000536262"/>
    </source>
</evidence>
<name>A0A7X0FB71_9HYPH</name>
<evidence type="ECO:0000313" key="2">
    <source>
        <dbReference type="EMBL" id="MBB6356507.1"/>
    </source>
</evidence>
<dbReference type="AlphaFoldDB" id="A0A7X0FB71"/>
<sequence>MDEQTHRLRQLKLEPLMEDGNEMRRHADRHSFQHQERHIRIGAGTSHDHHDQVDAGELQQAEAGGYRLGGLQQRKRGGEEVEKKWQLAPPRQLAAWHCEQSRCGKDIDNRNLKAVDEAYPATGPGEQADIEQWDGCGKEWQGAEDDPEWLAQHGRAS</sequence>
<proteinExistence type="predicted"/>
<dbReference type="EMBL" id="JACHOU010000014">
    <property type="protein sequence ID" value="MBB6356507.1"/>
    <property type="molecule type" value="Genomic_DNA"/>
</dbReference>
<accession>A0A7X0FB71</accession>
<reference evidence="2 3" key="1">
    <citation type="submission" date="2020-08" db="EMBL/GenBank/DDBJ databases">
        <title>Genomic Encyclopedia of Type Strains, Phase IV (KMG-IV): sequencing the most valuable type-strain genomes for metagenomic binning, comparative biology and taxonomic classification.</title>
        <authorList>
            <person name="Goeker M."/>
        </authorList>
    </citation>
    <scope>NUCLEOTIDE SEQUENCE [LARGE SCALE GENOMIC DNA]</scope>
    <source>
        <strain evidence="2 3">DSM 7051</strain>
    </source>
</reference>
<keyword evidence="3" id="KW-1185">Reference proteome</keyword>
<organism evidence="2 3">
    <name type="scientific">Aminobacter aganoensis</name>
    <dbReference type="NCBI Taxonomy" id="83264"/>
    <lineage>
        <taxon>Bacteria</taxon>
        <taxon>Pseudomonadati</taxon>
        <taxon>Pseudomonadota</taxon>
        <taxon>Alphaproteobacteria</taxon>
        <taxon>Hyphomicrobiales</taxon>
        <taxon>Phyllobacteriaceae</taxon>
        <taxon>Aminobacter</taxon>
    </lineage>
</organism>
<protein>
    <submittedName>
        <fullName evidence="2">Uncharacterized protein</fullName>
    </submittedName>
</protein>